<dbReference type="AlphaFoldDB" id="A0A921IR76"/>
<name>A0A921IR76_9ACTN</name>
<dbReference type="Gene3D" id="1.10.287.130">
    <property type="match status" value="1"/>
</dbReference>
<dbReference type="PRINTS" id="PR00344">
    <property type="entry name" value="BCTRLSENSOR"/>
</dbReference>
<dbReference type="GO" id="GO:0000155">
    <property type="term" value="F:phosphorelay sensor kinase activity"/>
    <property type="evidence" value="ECO:0007669"/>
    <property type="project" value="InterPro"/>
</dbReference>
<dbReference type="GO" id="GO:0005886">
    <property type="term" value="C:plasma membrane"/>
    <property type="evidence" value="ECO:0007669"/>
    <property type="project" value="UniProtKB-SubCell"/>
</dbReference>
<dbReference type="PANTHER" id="PTHR42878">
    <property type="entry name" value="TWO-COMPONENT HISTIDINE KINASE"/>
    <property type="match status" value="1"/>
</dbReference>
<dbReference type="InterPro" id="IPR036097">
    <property type="entry name" value="HisK_dim/P_sf"/>
</dbReference>
<feature type="transmembrane region" description="Helical" evidence="9">
    <location>
        <begin position="21"/>
        <end position="39"/>
    </location>
</feature>
<evidence type="ECO:0000256" key="3">
    <source>
        <dbReference type="ARBA" id="ARBA00012438"/>
    </source>
</evidence>
<dbReference type="CDD" id="cd00082">
    <property type="entry name" value="HisKA"/>
    <property type="match status" value="1"/>
</dbReference>
<organism evidence="11 12">
    <name type="scientific">Collinsella ihumii</name>
    <dbReference type="NCBI Taxonomy" id="1720204"/>
    <lineage>
        <taxon>Bacteria</taxon>
        <taxon>Bacillati</taxon>
        <taxon>Actinomycetota</taxon>
        <taxon>Coriobacteriia</taxon>
        <taxon>Coriobacteriales</taxon>
        <taxon>Coriobacteriaceae</taxon>
        <taxon>Collinsella</taxon>
    </lineage>
</organism>
<reference evidence="11" key="2">
    <citation type="submission" date="2021-09" db="EMBL/GenBank/DDBJ databases">
        <authorList>
            <person name="Gilroy R."/>
        </authorList>
    </citation>
    <scope>NUCLEOTIDE SEQUENCE</scope>
    <source>
        <strain evidence="11">ChiGjej2B2-7701</strain>
    </source>
</reference>
<dbReference type="InterPro" id="IPR050351">
    <property type="entry name" value="BphY/WalK/GraS-like"/>
</dbReference>
<dbReference type="PANTHER" id="PTHR42878:SF12">
    <property type="entry name" value="SENSOR HISTIDINE KINASE YCBM"/>
    <property type="match status" value="1"/>
</dbReference>
<evidence type="ECO:0000256" key="6">
    <source>
        <dbReference type="ARBA" id="ARBA00022777"/>
    </source>
</evidence>
<reference evidence="11" key="1">
    <citation type="journal article" date="2021" name="PeerJ">
        <title>Extensive microbial diversity within the chicken gut microbiome revealed by metagenomics and culture.</title>
        <authorList>
            <person name="Gilroy R."/>
            <person name="Ravi A."/>
            <person name="Getino M."/>
            <person name="Pursley I."/>
            <person name="Horton D.L."/>
            <person name="Alikhan N.F."/>
            <person name="Baker D."/>
            <person name="Gharbi K."/>
            <person name="Hall N."/>
            <person name="Watson M."/>
            <person name="Adriaenssens E.M."/>
            <person name="Foster-Nyarko E."/>
            <person name="Jarju S."/>
            <person name="Secka A."/>
            <person name="Antonio M."/>
            <person name="Oren A."/>
            <person name="Chaudhuri R.R."/>
            <person name="La Ragione R."/>
            <person name="Hildebrand F."/>
            <person name="Pallen M.J."/>
        </authorList>
    </citation>
    <scope>NUCLEOTIDE SEQUENCE</scope>
    <source>
        <strain evidence="11">ChiGjej2B2-7701</strain>
    </source>
</reference>
<comment type="subcellular location">
    <subcellularLocation>
        <location evidence="2">Cell membrane</location>
    </subcellularLocation>
</comment>
<proteinExistence type="predicted"/>
<dbReference type="GO" id="GO:0007234">
    <property type="term" value="P:osmosensory signaling via phosphorelay pathway"/>
    <property type="evidence" value="ECO:0007669"/>
    <property type="project" value="TreeGrafter"/>
</dbReference>
<evidence type="ECO:0000256" key="8">
    <source>
        <dbReference type="ARBA" id="ARBA00039401"/>
    </source>
</evidence>
<dbReference type="InterPro" id="IPR003594">
    <property type="entry name" value="HATPase_dom"/>
</dbReference>
<evidence type="ECO:0000313" key="12">
    <source>
        <dbReference type="Proteomes" id="UP000746751"/>
    </source>
</evidence>
<dbReference type="InterPro" id="IPR003661">
    <property type="entry name" value="HisK_dim/P_dom"/>
</dbReference>
<evidence type="ECO:0000256" key="2">
    <source>
        <dbReference type="ARBA" id="ARBA00004236"/>
    </source>
</evidence>
<dbReference type="Proteomes" id="UP000746751">
    <property type="component" value="Unassembled WGS sequence"/>
</dbReference>
<keyword evidence="4" id="KW-0597">Phosphoprotein</keyword>
<dbReference type="SMART" id="SM00388">
    <property type="entry name" value="HisKA"/>
    <property type="match status" value="1"/>
</dbReference>
<comment type="catalytic activity">
    <reaction evidence="1">
        <text>ATP + protein L-histidine = ADP + protein N-phospho-L-histidine.</text>
        <dbReference type="EC" id="2.7.13.3"/>
    </reaction>
</comment>
<dbReference type="GO" id="GO:0000156">
    <property type="term" value="F:phosphorelay response regulator activity"/>
    <property type="evidence" value="ECO:0007669"/>
    <property type="project" value="TreeGrafter"/>
</dbReference>
<protein>
    <recommendedName>
        <fullName evidence="8">Sensor-like histidine kinase SenX3</fullName>
        <ecNumber evidence="3">2.7.13.3</ecNumber>
    </recommendedName>
</protein>
<dbReference type="CDD" id="cd00075">
    <property type="entry name" value="HATPase"/>
    <property type="match status" value="1"/>
</dbReference>
<sequence length="396" mass="42877">MRTMQGIDTRRRLVRGLLVRLGVFAVAFALAVWGAHALFGDALSAVIADITSTWVEVPEESVELYQMLGYQEGSMADGHYRFRDLSDYRAVVSFIEGPVVWSAFAAGLVVISALWCARAAREVDELTWAVSEMGTGAVPELPAHLGAAHAELERLAERDRARERAAQAAEQRKNELVAYLAHDIKTPLTSIVGYLALLAEEPGLPEGTRARYAGTALAKARSLDAMMDEFFEITRYNLGAMPVERERVDAGLLVRQIADELYPQAQARGVSIEVDAPEGACAFIDPDKMARALANIVRNAVAFADRGSEVRCLLEQAGPMTRFVVSDRGKEISPAHLERIFERFFREDGARGARHGGAGLGLAIAREIIGAHGGTVVATSEDGVTTFTVEVPTGPA</sequence>
<dbReference type="InterPro" id="IPR036890">
    <property type="entry name" value="HATPase_C_sf"/>
</dbReference>
<gene>
    <name evidence="11" type="ORF">K8U80_03570</name>
</gene>
<dbReference type="FunFam" id="3.30.565.10:FF:000006">
    <property type="entry name" value="Sensor histidine kinase WalK"/>
    <property type="match status" value="1"/>
</dbReference>
<dbReference type="InterPro" id="IPR004358">
    <property type="entry name" value="Sig_transdc_His_kin-like_C"/>
</dbReference>
<keyword evidence="9" id="KW-1133">Transmembrane helix</keyword>
<dbReference type="SUPFAM" id="SSF55874">
    <property type="entry name" value="ATPase domain of HSP90 chaperone/DNA topoisomerase II/histidine kinase"/>
    <property type="match status" value="1"/>
</dbReference>
<dbReference type="InterPro" id="IPR005467">
    <property type="entry name" value="His_kinase_dom"/>
</dbReference>
<feature type="domain" description="Histidine kinase" evidence="10">
    <location>
        <begin position="179"/>
        <end position="395"/>
    </location>
</feature>
<keyword evidence="5" id="KW-0808">Transferase</keyword>
<dbReference type="PROSITE" id="PS50109">
    <property type="entry name" value="HIS_KIN"/>
    <property type="match status" value="1"/>
</dbReference>
<evidence type="ECO:0000256" key="5">
    <source>
        <dbReference type="ARBA" id="ARBA00022679"/>
    </source>
</evidence>
<dbReference type="Gene3D" id="3.30.565.10">
    <property type="entry name" value="Histidine kinase-like ATPase, C-terminal domain"/>
    <property type="match status" value="1"/>
</dbReference>
<evidence type="ECO:0000256" key="9">
    <source>
        <dbReference type="SAM" id="Phobius"/>
    </source>
</evidence>
<evidence type="ECO:0000259" key="10">
    <source>
        <dbReference type="PROSITE" id="PS50109"/>
    </source>
</evidence>
<keyword evidence="6 11" id="KW-0418">Kinase</keyword>
<evidence type="ECO:0000256" key="7">
    <source>
        <dbReference type="ARBA" id="ARBA00023012"/>
    </source>
</evidence>
<dbReference type="GO" id="GO:0030295">
    <property type="term" value="F:protein kinase activator activity"/>
    <property type="evidence" value="ECO:0007669"/>
    <property type="project" value="TreeGrafter"/>
</dbReference>
<dbReference type="SMART" id="SM00387">
    <property type="entry name" value="HATPase_c"/>
    <property type="match status" value="1"/>
</dbReference>
<evidence type="ECO:0000313" key="11">
    <source>
        <dbReference type="EMBL" id="HJG30458.1"/>
    </source>
</evidence>
<dbReference type="EMBL" id="DYVF01000027">
    <property type="protein sequence ID" value="HJG30458.1"/>
    <property type="molecule type" value="Genomic_DNA"/>
</dbReference>
<dbReference type="Pfam" id="PF00512">
    <property type="entry name" value="HisKA"/>
    <property type="match status" value="1"/>
</dbReference>
<dbReference type="Pfam" id="PF02518">
    <property type="entry name" value="HATPase_c"/>
    <property type="match status" value="1"/>
</dbReference>
<keyword evidence="7" id="KW-0902">Two-component regulatory system</keyword>
<evidence type="ECO:0000256" key="4">
    <source>
        <dbReference type="ARBA" id="ARBA00022553"/>
    </source>
</evidence>
<comment type="caution">
    <text evidence="11">The sequence shown here is derived from an EMBL/GenBank/DDBJ whole genome shotgun (WGS) entry which is preliminary data.</text>
</comment>
<accession>A0A921IR76</accession>
<keyword evidence="9" id="KW-0472">Membrane</keyword>
<dbReference type="EC" id="2.7.13.3" evidence="3"/>
<keyword evidence="9" id="KW-0812">Transmembrane</keyword>
<dbReference type="SUPFAM" id="SSF47384">
    <property type="entry name" value="Homodimeric domain of signal transducing histidine kinase"/>
    <property type="match status" value="1"/>
</dbReference>
<evidence type="ECO:0000256" key="1">
    <source>
        <dbReference type="ARBA" id="ARBA00000085"/>
    </source>
</evidence>